<evidence type="ECO:0000256" key="1">
    <source>
        <dbReference type="ARBA" id="ARBA00005466"/>
    </source>
</evidence>
<sequence length="493" mass="53312">MRLPALIVLVLLGHSLGRNTYREKRLGPHQLLRDPTCQAISDTISPSSAVYYPGTHVLPYAKGISHWASSSTQLAACVVEPGTSADVAKTLQILGSTRIPFAVKGGGHTTNPGFSSTTGVQISMYRFSDIVYNVTAQTVMLGAGLVWDDVYAALEPHGVNALGARSPGVGVAGFILGGGYSFKANQYGLTIDTVVEFELVKPDGSILRVTRETQPDLFFGLKGIVTRFTLKTFPETQVWGGLIVALAPSVDIVTAAVADFATHVTDPKANIITTYGSLLGQPLISQVLFYDAPNPPPEIFDKFMGIPYSIRDVGTRDMLSLVRAIPADLTANLRGVFQAAPVLEYTPNLLNAIVNESMFWGERLANLLDLDTGVYVSYDVEPFLPDILSHASSPSAYPPTRDKSYSPFNLYYAWLLEANDEDMYAAARQSAARIHEVAVAEGQVLDDAPLYPNNAMFGTPLNKIYGSNLPRLQALKNLHDPKNVMGLAGGWKF</sequence>
<dbReference type="GO" id="GO:0071949">
    <property type="term" value="F:FAD binding"/>
    <property type="evidence" value="ECO:0007669"/>
    <property type="project" value="InterPro"/>
</dbReference>
<dbReference type="SUPFAM" id="SSF56176">
    <property type="entry name" value="FAD-binding/transporter-associated domain-like"/>
    <property type="match status" value="1"/>
</dbReference>
<keyword evidence="3" id="KW-0274">FAD</keyword>
<evidence type="ECO:0000313" key="7">
    <source>
        <dbReference type="EMBL" id="KAF9449800.1"/>
    </source>
</evidence>
<keyword evidence="2" id="KW-0285">Flavoprotein</keyword>
<dbReference type="EMBL" id="MU151120">
    <property type="protein sequence ID" value="KAF9449800.1"/>
    <property type="molecule type" value="Genomic_DNA"/>
</dbReference>
<gene>
    <name evidence="7" type="ORF">P691DRAFT_666776</name>
</gene>
<evidence type="ECO:0000259" key="6">
    <source>
        <dbReference type="PROSITE" id="PS51387"/>
    </source>
</evidence>
<proteinExistence type="inferred from homology"/>
<evidence type="ECO:0000256" key="2">
    <source>
        <dbReference type="ARBA" id="ARBA00022630"/>
    </source>
</evidence>
<dbReference type="OrthoDB" id="2151789at2759"/>
<reference evidence="7" key="1">
    <citation type="submission" date="2020-11" db="EMBL/GenBank/DDBJ databases">
        <authorList>
            <consortium name="DOE Joint Genome Institute"/>
            <person name="Ahrendt S."/>
            <person name="Riley R."/>
            <person name="Andreopoulos W."/>
            <person name="Labutti K."/>
            <person name="Pangilinan J."/>
            <person name="Ruiz-Duenas F.J."/>
            <person name="Barrasa J.M."/>
            <person name="Sanchez-Garcia M."/>
            <person name="Camarero S."/>
            <person name="Miyauchi S."/>
            <person name="Serrano A."/>
            <person name="Linde D."/>
            <person name="Babiker R."/>
            <person name="Drula E."/>
            <person name="Ayuso-Fernandez I."/>
            <person name="Pacheco R."/>
            <person name="Padilla G."/>
            <person name="Ferreira P."/>
            <person name="Barriuso J."/>
            <person name="Kellner H."/>
            <person name="Castanera R."/>
            <person name="Alfaro M."/>
            <person name="Ramirez L."/>
            <person name="Pisabarro A.G."/>
            <person name="Kuo A."/>
            <person name="Tritt A."/>
            <person name="Lipzen A."/>
            <person name="He G."/>
            <person name="Yan M."/>
            <person name="Ng V."/>
            <person name="Cullen D."/>
            <person name="Martin F."/>
            <person name="Rosso M.-N."/>
            <person name="Henrissat B."/>
            <person name="Hibbett D."/>
            <person name="Martinez A.T."/>
            <person name="Grigoriev I.V."/>
        </authorList>
    </citation>
    <scope>NUCLEOTIDE SEQUENCE</scope>
    <source>
        <strain evidence="7">MF-IS2</strain>
    </source>
</reference>
<dbReference type="AlphaFoldDB" id="A0A9P6C5H1"/>
<keyword evidence="8" id="KW-1185">Reference proteome</keyword>
<dbReference type="Proteomes" id="UP000807342">
    <property type="component" value="Unassembled WGS sequence"/>
</dbReference>
<dbReference type="InterPro" id="IPR016166">
    <property type="entry name" value="FAD-bd_PCMH"/>
</dbReference>
<name>A0A9P6C5H1_9AGAR</name>
<dbReference type="InterPro" id="IPR036318">
    <property type="entry name" value="FAD-bd_PCMH-like_sf"/>
</dbReference>
<dbReference type="InterPro" id="IPR050416">
    <property type="entry name" value="FAD-linked_Oxidoreductase"/>
</dbReference>
<feature type="signal peptide" evidence="5">
    <location>
        <begin position="1"/>
        <end position="17"/>
    </location>
</feature>
<dbReference type="InterPro" id="IPR016169">
    <property type="entry name" value="FAD-bd_PCMH_sub2"/>
</dbReference>
<dbReference type="InterPro" id="IPR006094">
    <property type="entry name" value="Oxid_FAD_bind_N"/>
</dbReference>
<feature type="domain" description="FAD-binding PCMH-type" evidence="6">
    <location>
        <begin position="71"/>
        <end position="235"/>
    </location>
</feature>
<evidence type="ECO:0000256" key="4">
    <source>
        <dbReference type="ARBA" id="ARBA00023002"/>
    </source>
</evidence>
<comment type="caution">
    <text evidence="7">The sequence shown here is derived from an EMBL/GenBank/DDBJ whole genome shotgun (WGS) entry which is preliminary data.</text>
</comment>
<dbReference type="Pfam" id="PF01565">
    <property type="entry name" value="FAD_binding_4"/>
    <property type="match status" value="1"/>
</dbReference>
<evidence type="ECO:0000256" key="3">
    <source>
        <dbReference type="ARBA" id="ARBA00022827"/>
    </source>
</evidence>
<comment type="similarity">
    <text evidence="1">Belongs to the oxygen-dependent FAD-linked oxidoreductase family.</text>
</comment>
<dbReference type="GO" id="GO:0016491">
    <property type="term" value="F:oxidoreductase activity"/>
    <property type="evidence" value="ECO:0007669"/>
    <property type="project" value="UniProtKB-KW"/>
</dbReference>
<organism evidence="7 8">
    <name type="scientific">Macrolepiota fuliginosa MF-IS2</name>
    <dbReference type="NCBI Taxonomy" id="1400762"/>
    <lineage>
        <taxon>Eukaryota</taxon>
        <taxon>Fungi</taxon>
        <taxon>Dikarya</taxon>
        <taxon>Basidiomycota</taxon>
        <taxon>Agaricomycotina</taxon>
        <taxon>Agaricomycetes</taxon>
        <taxon>Agaricomycetidae</taxon>
        <taxon>Agaricales</taxon>
        <taxon>Agaricineae</taxon>
        <taxon>Agaricaceae</taxon>
        <taxon>Macrolepiota</taxon>
    </lineage>
</organism>
<keyword evidence="5" id="KW-0732">Signal</keyword>
<dbReference type="PANTHER" id="PTHR42973">
    <property type="entry name" value="BINDING OXIDOREDUCTASE, PUTATIVE (AFU_ORTHOLOGUE AFUA_1G17690)-RELATED"/>
    <property type="match status" value="1"/>
</dbReference>
<evidence type="ECO:0000313" key="8">
    <source>
        <dbReference type="Proteomes" id="UP000807342"/>
    </source>
</evidence>
<evidence type="ECO:0000256" key="5">
    <source>
        <dbReference type="SAM" id="SignalP"/>
    </source>
</evidence>
<keyword evidence="4" id="KW-0560">Oxidoreductase</keyword>
<dbReference type="Gene3D" id="3.30.465.10">
    <property type="match status" value="1"/>
</dbReference>
<dbReference type="PANTHER" id="PTHR42973:SF13">
    <property type="entry name" value="FAD-BINDING PCMH-TYPE DOMAIN-CONTAINING PROTEIN"/>
    <property type="match status" value="1"/>
</dbReference>
<feature type="chain" id="PRO_5040385816" evidence="5">
    <location>
        <begin position="18"/>
        <end position="493"/>
    </location>
</feature>
<protein>
    <submittedName>
        <fullName evidence="7">FAD-binding domain-containing protein</fullName>
    </submittedName>
</protein>
<accession>A0A9P6C5H1</accession>
<dbReference type="PROSITE" id="PS51387">
    <property type="entry name" value="FAD_PCMH"/>
    <property type="match status" value="1"/>
</dbReference>